<keyword evidence="3" id="KW-1185">Reference proteome</keyword>
<dbReference type="Proteomes" id="UP000324748">
    <property type="component" value="Unassembled WGS sequence"/>
</dbReference>
<dbReference type="EMBL" id="VDEP01000510">
    <property type="protein sequence ID" value="KAA1065445.1"/>
    <property type="molecule type" value="Genomic_DNA"/>
</dbReference>
<dbReference type="Proteomes" id="UP000325313">
    <property type="component" value="Unassembled WGS sequence"/>
</dbReference>
<protein>
    <submittedName>
        <fullName evidence="1">Uncharacterized protein</fullName>
    </submittedName>
</protein>
<gene>
    <name evidence="2" type="ORF">PGT21_015736</name>
    <name evidence="1" type="ORF">PGTUg99_021449</name>
</gene>
<accession>A0A5B0LM84</accession>
<reference evidence="3 4" key="1">
    <citation type="submission" date="2019-05" db="EMBL/GenBank/DDBJ databases">
        <title>Emergence of the Ug99 lineage of the wheat stem rust pathogen through somatic hybridization.</title>
        <authorList>
            <person name="Li F."/>
            <person name="Upadhyaya N.M."/>
            <person name="Sperschneider J."/>
            <person name="Matny O."/>
            <person name="Nguyen-Phuc H."/>
            <person name="Mago R."/>
            <person name="Raley C."/>
            <person name="Miller M.E."/>
            <person name="Silverstein K.A.T."/>
            <person name="Henningsen E."/>
            <person name="Hirsch C.D."/>
            <person name="Visser B."/>
            <person name="Pretorius Z.A."/>
            <person name="Steffenson B.J."/>
            <person name="Schwessinger B."/>
            <person name="Dodds P.N."/>
            <person name="Figueroa M."/>
        </authorList>
    </citation>
    <scope>NUCLEOTIDE SEQUENCE [LARGE SCALE GENOMIC DNA]</scope>
    <source>
        <strain evidence="2">21-0</strain>
        <strain evidence="1 4">Ug99</strain>
    </source>
</reference>
<dbReference type="EMBL" id="VSWC01000092">
    <property type="protein sequence ID" value="KAA1090854.1"/>
    <property type="molecule type" value="Genomic_DNA"/>
</dbReference>
<evidence type="ECO:0000313" key="3">
    <source>
        <dbReference type="Proteomes" id="UP000324748"/>
    </source>
</evidence>
<comment type="caution">
    <text evidence="1">The sequence shown here is derived from an EMBL/GenBank/DDBJ whole genome shotgun (WGS) entry which is preliminary data.</text>
</comment>
<sequence length="94" mass="10159">MLLYPVSVAWLYTPQQAHVLATLLGTLSISLPGCGTLRTVVKQSKDDLASPQQCGWWEKSFAWPTVGHSGPSGRPCCVSPLPVGRHFRTLLQAG</sequence>
<proteinExistence type="predicted"/>
<dbReference type="AlphaFoldDB" id="A0A5B0LM84"/>
<evidence type="ECO:0000313" key="2">
    <source>
        <dbReference type="EMBL" id="KAA1090854.1"/>
    </source>
</evidence>
<name>A0A5B0LM84_PUCGR</name>
<organism evidence="1 4">
    <name type="scientific">Puccinia graminis f. sp. tritici</name>
    <dbReference type="NCBI Taxonomy" id="56615"/>
    <lineage>
        <taxon>Eukaryota</taxon>
        <taxon>Fungi</taxon>
        <taxon>Dikarya</taxon>
        <taxon>Basidiomycota</taxon>
        <taxon>Pucciniomycotina</taxon>
        <taxon>Pucciniomycetes</taxon>
        <taxon>Pucciniales</taxon>
        <taxon>Pucciniaceae</taxon>
        <taxon>Puccinia</taxon>
    </lineage>
</organism>
<evidence type="ECO:0000313" key="4">
    <source>
        <dbReference type="Proteomes" id="UP000325313"/>
    </source>
</evidence>
<evidence type="ECO:0000313" key="1">
    <source>
        <dbReference type="EMBL" id="KAA1065445.1"/>
    </source>
</evidence>